<keyword evidence="1" id="KW-1133">Transmembrane helix</keyword>
<gene>
    <name evidence="2" type="ORF">EKG83_44595</name>
</gene>
<protein>
    <submittedName>
        <fullName evidence="2">Uncharacterized protein</fullName>
    </submittedName>
</protein>
<dbReference type="RefSeq" id="WP_153278814.1">
    <property type="nucleotide sequence ID" value="NZ_CP034550.1"/>
</dbReference>
<proteinExistence type="predicted"/>
<evidence type="ECO:0000313" key="3">
    <source>
        <dbReference type="Proteomes" id="UP000325787"/>
    </source>
</evidence>
<dbReference type="Proteomes" id="UP000325787">
    <property type="component" value="Chromosome"/>
</dbReference>
<keyword evidence="1" id="KW-0812">Transmembrane</keyword>
<dbReference type="EMBL" id="CP034550">
    <property type="protein sequence ID" value="QFZ23581.1"/>
    <property type="molecule type" value="Genomic_DNA"/>
</dbReference>
<dbReference type="OrthoDB" id="3691978at2"/>
<evidence type="ECO:0000313" key="2">
    <source>
        <dbReference type="EMBL" id="QFZ23581.1"/>
    </source>
</evidence>
<sequence length="133" mass="14246">MGAQPPAVVRAAVGVWFALAAFVVFDNAVLWIRRGELREAAERVGDDPARVNDILLQLTLVAAVFTIGYAVLAWLLKSGKRWTRGTLTALAVVHVLSFVLPGAAAANVVPLLLIATGLALTWLPGTAQWVRQH</sequence>
<feature type="transmembrane region" description="Helical" evidence="1">
    <location>
        <begin position="7"/>
        <end position="25"/>
    </location>
</feature>
<dbReference type="AlphaFoldDB" id="A0A5Q0HBM0"/>
<name>A0A5Q0HBM0_SACSY</name>
<keyword evidence="3" id="KW-1185">Reference proteome</keyword>
<organism evidence="2 3">
    <name type="scientific">Saccharothrix syringae</name>
    <name type="common">Nocardiopsis syringae</name>
    <dbReference type="NCBI Taxonomy" id="103733"/>
    <lineage>
        <taxon>Bacteria</taxon>
        <taxon>Bacillati</taxon>
        <taxon>Actinomycetota</taxon>
        <taxon>Actinomycetes</taxon>
        <taxon>Pseudonocardiales</taxon>
        <taxon>Pseudonocardiaceae</taxon>
        <taxon>Saccharothrix</taxon>
    </lineage>
</organism>
<feature type="transmembrane region" description="Helical" evidence="1">
    <location>
        <begin position="54"/>
        <end position="75"/>
    </location>
</feature>
<keyword evidence="1" id="KW-0472">Membrane</keyword>
<reference evidence="3" key="1">
    <citation type="journal article" date="2021" name="Curr. Microbiol.">
        <title>Complete genome of nocamycin-producing strain Saccharothrix syringae NRRL B-16468 reveals the biosynthetic potential for secondary metabolites.</title>
        <authorList>
            <person name="Mo X."/>
            <person name="Yang S."/>
        </authorList>
    </citation>
    <scope>NUCLEOTIDE SEQUENCE [LARGE SCALE GENOMIC DNA]</scope>
    <source>
        <strain evidence="3">ATCC 51364 / DSM 43886 / JCM 6844 / KCTC 9398 / NBRC 14523 / NRRL B-16468 / INA 2240</strain>
    </source>
</reference>
<accession>A0A5Q0HBM0</accession>
<dbReference type="KEGG" id="ssyi:EKG83_44595"/>
<evidence type="ECO:0000256" key="1">
    <source>
        <dbReference type="SAM" id="Phobius"/>
    </source>
</evidence>
<feature type="transmembrane region" description="Helical" evidence="1">
    <location>
        <begin position="111"/>
        <end position="130"/>
    </location>
</feature>